<dbReference type="CDD" id="cd10170">
    <property type="entry name" value="ASKHA_NBD_HSP70"/>
    <property type="match status" value="1"/>
</dbReference>
<gene>
    <name evidence="7" type="primary">dnaK</name>
    <name evidence="7" type="ORF">A19Y_9011</name>
</gene>
<dbReference type="PANTHER" id="PTHR44858">
    <property type="entry name" value="TETRATRICOPEPTIDE REPEAT PROTEIN 6"/>
    <property type="match status" value="1"/>
</dbReference>
<dbReference type="GO" id="GO:0140662">
    <property type="term" value="F:ATP-dependent protein folding chaperone"/>
    <property type="evidence" value="ECO:0007669"/>
    <property type="project" value="InterPro"/>
</dbReference>
<dbReference type="PANTHER" id="PTHR44858:SF1">
    <property type="entry name" value="UDP-N-ACETYLGLUCOSAMINE--PEPTIDE N-ACETYLGLUCOSAMINYLTRANSFERASE SPINDLY-RELATED"/>
    <property type="match status" value="1"/>
</dbReference>
<dbReference type="AlphaFoldDB" id="A0A073CMM5"/>
<dbReference type="Gene3D" id="3.90.640.10">
    <property type="entry name" value="Actin, Chain A, domain 4"/>
    <property type="match status" value="1"/>
</dbReference>
<accession>A0A073CMM5</accession>
<evidence type="ECO:0000256" key="1">
    <source>
        <dbReference type="ARBA" id="ARBA00022737"/>
    </source>
</evidence>
<dbReference type="SMART" id="SM00028">
    <property type="entry name" value="TPR"/>
    <property type="match status" value="4"/>
</dbReference>
<dbReference type="PATRIC" id="fig|388467.6.peg.4636"/>
<dbReference type="Gene3D" id="1.25.40.10">
    <property type="entry name" value="Tetratricopeptide repeat domain"/>
    <property type="match status" value="2"/>
</dbReference>
<dbReference type="PROSITE" id="PS50005">
    <property type="entry name" value="TPR"/>
    <property type="match status" value="4"/>
</dbReference>
<dbReference type="GO" id="GO:0005524">
    <property type="term" value="F:ATP binding"/>
    <property type="evidence" value="ECO:0007669"/>
    <property type="project" value="UniProtKB-KW"/>
</dbReference>
<protein>
    <submittedName>
        <fullName evidence="7">DnaK</fullName>
    </submittedName>
</protein>
<feature type="repeat" description="TPR" evidence="6">
    <location>
        <begin position="444"/>
        <end position="477"/>
    </location>
</feature>
<evidence type="ECO:0000256" key="3">
    <source>
        <dbReference type="ARBA" id="ARBA00022803"/>
    </source>
</evidence>
<proteinExistence type="predicted"/>
<keyword evidence="4" id="KW-0067">ATP-binding</keyword>
<dbReference type="InterPro" id="IPR019734">
    <property type="entry name" value="TPR_rpt"/>
</dbReference>
<dbReference type="InterPro" id="IPR050498">
    <property type="entry name" value="Ycf3"/>
</dbReference>
<keyword evidence="7" id="KW-0614">Plasmid</keyword>
<feature type="repeat" description="TPR" evidence="6">
    <location>
        <begin position="478"/>
        <end position="511"/>
    </location>
</feature>
<dbReference type="InterPro" id="IPR013126">
    <property type="entry name" value="Hsp_70_fam"/>
</dbReference>
<sequence length="699" mass="79044">MNHANNYGIDCGTTNWRIFQFNGSDPSQVPQPLSLTIFDSARHCLPTALLLDENQKILACGERAYEEITNYDLYKSANLFDAFKLCLGNDQTVEASDPNKRYTHQEALNYTGKLLSKVVERLQEEKPNCLATNNQFIFTHPVHWGITKSNGEIEGKILGDFALTIQGYFPENLHKNIRFLPEPEAALLSLVQAKQLQQLTNGYILIVDIGGGTTDLVAGQLTSGGLEDIRYFGKAYGGNHFDEAIAQYIAIQFELNESQQLSLDRQLRYYGRKFKENLSQQARINYNQAVNFQVLLADPTEKNVLRKPISLTCTEFEQIVTKGKEYLHDSLLVALEKMQLTPENIGQIILVGGGARLFIVPNILRQMFGNSVPIIYGDPPESTVARGAALWGMPKQLLNIPLLSQPKKEGDEYAKIARENLRQQKYQQAIEGFTEVIQENPTNVPAYFNRGQARYQKGDIQGAINDWSQVVTMNPNDAYASYQLGVALLKKEDYQAAVMNFNQALSLNPQLADAYLERGIAKYYLGQQEQATKDFNQAVHISPGIVQIRLQDLKKSPKKWFGILSINSDKRTLEGLIQILETILGYKEPKTPIDSWVEFIQTKLPQEPEVISVMTYKAVVEFFVTERPSFSEIQKGAILRQKHPKKQGLFVVYQVFLDGNSELVCRQDNGIPFGRKVLVKNFDEELSDSFQNKDLLIFE</sequence>
<dbReference type="Proteomes" id="UP000027395">
    <property type="component" value="Plasmid pPA115"/>
</dbReference>
<feature type="repeat" description="TPR" evidence="6">
    <location>
        <begin position="410"/>
        <end position="443"/>
    </location>
</feature>
<evidence type="ECO:0000313" key="7">
    <source>
        <dbReference type="EMBL" id="KEI65220.1"/>
    </source>
</evidence>
<geneLocation type="plasmid" evidence="7 8">
    <name>pPA115</name>
</geneLocation>
<keyword evidence="2" id="KW-0547">Nucleotide-binding</keyword>
<dbReference type="EMBL" id="CM002804">
    <property type="protein sequence ID" value="KEI65220.1"/>
    <property type="molecule type" value="Genomic_DNA"/>
</dbReference>
<evidence type="ECO:0000256" key="4">
    <source>
        <dbReference type="ARBA" id="ARBA00022840"/>
    </source>
</evidence>
<keyword evidence="5" id="KW-0143">Chaperone</keyword>
<dbReference type="GO" id="GO:0046813">
    <property type="term" value="P:receptor-mediated virion attachment to host cell"/>
    <property type="evidence" value="ECO:0007669"/>
    <property type="project" value="TreeGrafter"/>
</dbReference>
<evidence type="ECO:0000256" key="2">
    <source>
        <dbReference type="ARBA" id="ARBA00022741"/>
    </source>
</evidence>
<evidence type="ECO:0000256" key="5">
    <source>
        <dbReference type="ARBA" id="ARBA00023186"/>
    </source>
</evidence>
<dbReference type="HOGENOM" id="CLU_394248_0_0_3"/>
<organism evidence="7 8">
    <name type="scientific">Planktothrix agardhii (strain NIVA-CYA 126/8)</name>
    <dbReference type="NCBI Taxonomy" id="388467"/>
    <lineage>
        <taxon>Bacteria</taxon>
        <taxon>Bacillati</taxon>
        <taxon>Cyanobacteriota</taxon>
        <taxon>Cyanophyceae</taxon>
        <taxon>Oscillatoriophycideae</taxon>
        <taxon>Oscillatoriales</taxon>
        <taxon>Microcoleaceae</taxon>
        <taxon>Planktothrix</taxon>
    </lineage>
</organism>
<dbReference type="Pfam" id="PF00012">
    <property type="entry name" value="HSP70"/>
    <property type="match status" value="1"/>
</dbReference>
<dbReference type="Pfam" id="PF13414">
    <property type="entry name" value="TPR_11"/>
    <property type="match status" value="1"/>
</dbReference>
<dbReference type="RefSeq" id="WP_052369737.1">
    <property type="nucleotide sequence ID" value="NZ_CM002804.1"/>
</dbReference>
<keyword evidence="8" id="KW-1185">Reference proteome</keyword>
<evidence type="ECO:0000256" key="6">
    <source>
        <dbReference type="PROSITE-ProRule" id="PRU00339"/>
    </source>
</evidence>
<keyword evidence="1" id="KW-0677">Repeat</keyword>
<name>A0A073CMM5_PLAA1</name>
<keyword evidence="3 6" id="KW-0802">TPR repeat</keyword>
<reference evidence="7 8" key="1">
    <citation type="journal article" date="2014" name="Appl. Environ. Microbiol.">
        <title>Elucidation of insertion elements encoded on plasmids and in vitro construction of shuttle vectors from the toxic cyanobacterium Planktothrix.</title>
        <authorList>
            <person name="Christiansen G."/>
            <person name="Goesmann A."/>
            <person name="Kurmayer R."/>
        </authorList>
    </citation>
    <scope>NUCLEOTIDE SEQUENCE [LARGE SCALE GENOMIC DNA]</scope>
    <source>
        <strain evidence="7 8">NIVA-CYA 126/8</strain>
        <plasmid evidence="7">pPA115</plasmid>
    </source>
</reference>
<dbReference type="SUPFAM" id="SSF48452">
    <property type="entry name" value="TPR-like"/>
    <property type="match status" value="1"/>
</dbReference>
<dbReference type="SUPFAM" id="SSF53067">
    <property type="entry name" value="Actin-like ATPase domain"/>
    <property type="match status" value="2"/>
</dbReference>
<evidence type="ECO:0000313" key="8">
    <source>
        <dbReference type="Proteomes" id="UP000027395"/>
    </source>
</evidence>
<feature type="repeat" description="TPR" evidence="6">
    <location>
        <begin position="512"/>
        <end position="545"/>
    </location>
</feature>
<dbReference type="InterPro" id="IPR011990">
    <property type="entry name" value="TPR-like_helical_dom_sf"/>
</dbReference>
<dbReference type="GO" id="GO:0009279">
    <property type="term" value="C:cell outer membrane"/>
    <property type="evidence" value="ECO:0007669"/>
    <property type="project" value="TreeGrafter"/>
</dbReference>
<dbReference type="InterPro" id="IPR043129">
    <property type="entry name" value="ATPase_NBD"/>
</dbReference>
<dbReference type="Gene3D" id="3.30.420.40">
    <property type="match status" value="2"/>
</dbReference>
<dbReference type="PROSITE" id="PS50293">
    <property type="entry name" value="TPR_REGION"/>
    <property type="match status" value="1"/>
</dbReference>